<proteinExistence type="predicted"/>
<dbReference type="EMBL" id="NIZT01000023">
    <property type="protein sequence ID" value="RBQ23557.1"/>
    <property type="molecule type" value="Genomic_DNA"/>
</dbReference>
<reference evidence="1 2" key="1">
    <citation type="submission" date="2018-06" db="EMBL/GenBank/DDBJ databases">
        <title>Genomic insight into two independent archaeal endosymbiosis events.</title>
        <authorList>
            <person name="Lind A.E."/>
            <person name="Lewis W.H."/>
            <person name="Spang A."/>
            <person name="Guy L."/>
            <person name="Embley M.T."/>
            <person name="Ettema T.J.G."/>
        </authorList>
    </citation>
    <scope>NUCLEOTIDE SEQUENCE [LARGE SCALE GENOMIC DNA]</scope>
    <source>
        <strain evidence="1">NOE</strain>
    </source>
</reference>
<evidence type="ECO:0000313" key="1">
    <source>
        <dbReference type="EMBL" id="RBQ23557.1"/>
    </source>
</evidence>
<gene>
    <name evidence="1" type="ORF">ALNOE001_08320</name>
</gene>
<name>A0A366MBY9_9EURY</name>
<evidence type="ECO:0000313" key="2">
    <source>
        <dbReference type="Proteomes" id="UP000253099"/>
    </source>
</evidence>
<keyword evidence="2" id="KW-1185">Reference proteome</keyword>
<sequence length="42" mass="4731">MNIIEPWFVKISGVNCETGGPAQEIINFRTNEPEIVVELIDD</sequence>
<comment type="caution">
    <text evidence="1">The sequence shown here is derived from an EMBL/GenBank/DDBJ whole genome shotgun (WGS) entry which is preliminary data.</text>
</comment>
<accession>A0A366MBY9</accession>
<dbReference type="AlphaFoldDB" id="A0A366MBY9"/>
<organism evidence="1 2">
    <name type="scientific">Candidatus Methanobinarius endosymbioticus</name>
    <dbReference type="NCBI Taxonomy" id="2006182"/>
    <lineage>
        <taxon>Archaea</taxon>
        <taxon>Methanobacteriati</taxon>
        <taxon>Methanobacteriota</taxon>
        <taxon>Methanomada group</taxon>
        <taxon>Methanobacteria</taxon>
        <taxon>Methanobacteriales</taxon>
        <taxon>Methanobacteriaceae</taxon>
        <taxon>Candidatus Methanobinarius</taxon>
    </lineage>
</organism>
<dbReference type="Proteomes" id="UP000253099">
    <property type="component" value="Unassembled WGS sequence"/>
</dbReference>
<protein>
    <submittedName>
        <fullName evidence="1">Uncharacterized protein</fullName>
    </submittedName>
</protein>